<dbReference type="InterPro" id="IPR002225">
    <property type="entry name" value="3Beta_OHSteriod_DH/Estase"/>
</dbReference>
<dbReference type="PANTHER" id="PTHR43245">
    <property type="entry name" value="BIFUNCTIONAL POLYMYXIN RESISTANCE PROTEIN ARNA"/>
    <property type="match status" value="1"/>
</dbReference>
<name>A0A8R1HUG4_CAEJA</name>
<dbReference type="SUPFAM" id="SSF51735">
    <property type="entry name" value="NAD(P)-binding Rossmann-fold domains"/>
    <property type="match status" value="1"/>
</dbReference>
<dbReference type="GO" id="GO:0016616">
    <property type="term" value="F:oxidoreductase activity, acting on the CH-OH group of donors, NAD or NADP as acceptor"/>
    <property type="evidence" value="ECO:0007669"/>
    <property type="project" value="InterPro"/>
</dbReference>
<keyword evidence="6" id="KW-1185">Reference proteome</keyword>
<feature type="transmembrane region" description="Helical" evidence="3">
    <location>
        <begin position="284"/>
        <end position="306"/>
    </location>
</feature>
<evidence type="ECO:0000313" key="5">
    <source>
        <dbReference type="EnsemblMetazoa" id="CJA12115a.1"/>
    </source>
</evidence>
<evidence type="ECO:0000256" key="2">
    <source>
        <dbReference type="ARBA" id="ARBA00023002"/>
    </source>
</evidence>
<evidence type="ECO:0000256" key="3">
    <source>
        <dbReference type="RuleBase" id="RU004475"/>
    </source>
</evidence>
<proteinExistence type="inferred from homology"/>
<dbReference type="InterPro" id="IPR050177">
    <property type="entry name" value="Lipid_A_modif_metabolic_enz"/>
</dbReference>
<feature type="domain" description="3-beta hydroxysteroid dehydrogenase/isomerase" evidence="4">
    <location>
        <begin position="5"/>
        <end position="231"/>
    </location>
</feature>
<organism evidence="5 6">
    <name type="scientific">Caenorhabditis japonica</name>
    <dbReference type="NCBI Taxonomy" id="281687"/>
    <lineage>
        <taxon>Eukaryota</taxon>
        <taxon>Metazoa</taxon>
        <taxon>Ecdysozoa</taxon>
        <taxon>Nematoda</taxon>
        <taxon>Chromadorea</taxon>
        <taxon>Rhabditida</taxon>
        <taxon>Rhabditina</taxon>
        <taxon>Rhabditomorpha</taxon>
        <taxon>Rhabditoidea</taxon>
        <taxon>Rhabditidae</taxon>
        <taxon>Peloderinae</taxon>
        <taxon>Caenorhabditis</taxon>
    </lineage>
</organism>
<keyword evidence="2 3" id="KW-0560">Oxidoreductase</keyword>
<protein>
    <submittedName>
        <fullName evidence="5">3Beta_HSD domain-containing protein</fullName>
    </submittedName>
</protein>
<evidence type="ECO:0000259" key="4">
    <source>
        <dbReference type="Pfam" id="PF01073"/>
    </source>
</evidence>
<dbReference type="Pfam" id="PF01073">
    <property type="entry name" value="3Beta_HSD"/>
    <property type="match status" value="1"/>
</dbReference>
<dbReference type="PANTHER" id="PTHR43245:SF51">
    <property type="entry name" value="SHORT CHAIN DEHYDROGENASE_REDUCTASE FAMILY 42E, MEMBER 2"/>
    <property type="match status" value="1"/>
</dbReference>
<evidence type="ECO:0000313" key="6">
    <source>
        <dbReference type="Proteomes" id="UP000005237"/>
    </source>
</evidence>
<evidence type="ECO:0000256" key="1">
    <source>
        <dbReference type="ARBA" id="ARBA00009219"/>
    </source>
</evidence>
<dbReference type="AlphaFoldDB" id="A0A8R1HUG4"/>
<dbReference type="InterPro" id="IPR036291">
    <property type="entry name" value="NAD(P)-bd_dom_sf"/>
</dbReference>
<dbReference type="CDD" id="cd08946">
    <property type="entry name" value="SDR_e"/>
    <property type="match status" value="1"/>
</dbReference>
<keyword evidence="3" id="KW-1133">Transmembrane helix</keyword>
<keyword evidence="3" id="KW-0812">Transmembrane</keyword>
<dbReference type="EnsemblMetazoa" id="CJA12115a.1">
    <property type="protein sequence ID" value="CJA12115a.1"/>
    <property type="gene ID" value="WBGene00131319"/>
</dbReference>
<dbReference type="Proteomes" id="UP000005237">
    <property type="component" value="Unassembled WGS sequence"/>
</dbReference>
<reference evidence="5" key="2">
    <citation type="submission" date="2022-06" db="UniProtKB">
        <authorList>
            <consortium name="EnsemblMetazoa"/>
        </authorList>
    </citation>
    <scope>IDENTIFICATION</scope>
    <source>
        <strain evidence="5">DF5081</strain>
    </source>
</reference>
<comment type="similarity">
    <text evidence="1 3">Belongs to the 3-beta-HSD family.</text>
</comment>
<sequence length="310" mass="34799">MGHYVIIGGGGFLGAHIISTLQKNEFDRRIIVVDPTPRKFETVQVDEKLVTYWKVDSKILNQVLPGACAVFHLAAIGHTGACAGNKKLVHDFNVLGTEQLLEKCREHGVRRFIFASSVAVSFVGEPLYNVSEDEKLPDPRKYLNHYSASKAEAEQLVLSQSTEKFKTVCLRFRAIYGAEDPNVTEKVANLIRRGLFIGMMSVHGREPISAASSAVNCAQSFYLADQMLQQKGVLSKFDLAILATDNTYSIERARRELEYSPAPCQMPEAAEYYKKLKDVRNTPFFSQTFLIFLVVITLSIFLAFIFPQYK</sequence>
<accession>A0A8R1HUG4</accession>
<dbReference type="GO" id="GO:0006694">
    <property type="term" value="P:steroid biosynthetic process"/>
    <property type="evidence" value="ECO:0007669"/>
    <property type="project" value="InterPro"/>
</dbReference>
<keyword evidence="3" id="KW-0472">Membrane</keyword>
<reference evidence="6" key="1">
    <citation type="submission" date="2010-08" db="EMBL/GenBank/DDBJ databases">
        <authorList>
            <consortium name="Caenorhabditis japonica Sequencing Consortium"/>
            <person name="Wilson R.K."/>
        </authorList>
    </citation>
    <scope>NUCLEOTIDE SEQUENCE [LARGE SCALE GENOMIC DNA]</scope>
    <source>
        <strain evidence="6">DF5081</strain>
    </source>
</reference>
<dbReference type="Gene3D" id="3.40.50.720">
    <property type="entry name" value="NAD(P)-binding Rossmann-like Domain"/>
    <property type="match status" value="1"/>
</dbReference>